<dbReference type="Pfam" id="PF13084">
    <property type="entry name" value="DUF3943"/>
    <property type="match status" value="1"/>
</dbReference>
<organism evidence="2 3">
    <name type="scientific">Candidatus Sphingobacterium stercoripullorum</name>
    <dbReference type="NCBI Taxonomy" id="2838759"/>
    <lineage>
        <taxon>Bacteria</taxon>
        <taxon>Pseudomonadati</taxon>
        <taxon>Bacteroidota</taxon>
        <taxon>Sphingobacteriia</taxon>
        <taxon>Sphingobacteriales</taxon>
        <taxon>Sphingobacteriaceae</taxon>
        <taxon>Sphingobacterium</taxon>
    </lineage>
</organism>
<sequence>MKLLLSLKSVTALLFIILLAGSSFGASHFPMQYAVGKSGEVSFLQDTLNRAQDQDTLNRVQDTVKMGDQKLIKDLKSDSGFLYKDLEIRNTFKKPHYAEEPVREKKFWRASAEWFLAQAVPASVNYFIRKDPYSHISFKNFFNHQRFSAWDWDDNQFTTNQIDHPYHGNLYFNAFRSNGYNLWQSSIATVVGSYIWETGGETQAPSINDFVNTSFAGILVGEMTHRVSRNIIARIGRTDNKRGNEITAFLVNPVNGINRWLDGKWGTADDYYLADSSVIVGAVDLGVKRLDSKSGDLIEKGKNAYFLRFRFFYNDGEHRLKRPFDQFSVNMEVGSGDSTFIQAVNVHALMYGHEFFETNNGQYYGLLTAHYDFYNNDAFFYGAQSLNYNLEAKYSYKKSQLRLRAAGGAVVLGAVPDPYLLYGDSRNYNYGSGLSYRFQGDMNIGKRLLLNVDYNGGVFFTLSGNDSNYTLNALSLESSLRVYKNFTLNASGGYFSLHGHFDDPELADYNREYPFARLSVGYSILF</sequence>
<feature type="domain" description="DUF3943" evidence="1">
    <location>
        <begin position="149"/>
        <end position="254"/>
    </location>
</feature>
<accession>A0A9D1WAG9</accession>
<evidence type="ECO:0000259" key="1">
    <source>
        <dbReference type="Pfam" id="PF13084"/>
    </source>
</evidence>
<protein>
    <submittedName>
        <fullName evidence="2">DUF3943 domain-containing protein</fullName>
    </submittedName>
</protein>
<comment type="caution">
    <text evidence="2">The sequence shown here is derived from an EMBL/GenBank/DDBJ whole genome shotgun (WGS) entry which is preliminary data.</text>
</comment>
<dbReference type="EMBL" id="DXEZ01000319">
    <property type="protein sequence ID" value="HIX55596.1"/>
    <property type="molecule type" value="Genomic_DNA"/>
</dbReference>
<dbReference type="Proteomes" id="UP000824156">
    <property type="component" value="Unassembled WGS sequence"/>
</dbReference>
<reference evidence="2" key="1">
    <citation type="journal article" date="2021" name="PeerJ">
        <title>Extensive microbial diversity within the chicken gut microbiome revealed by metagenomics and culture.</title>
        <authorList>
            <person name="Gilroy R."/>
            <person name="Ravi A."/>
            <person name="Getino M."/>
            <person name="Pursley I."/>
            <person name="Horton D.L."/>
            <person name="Alikhan N.F."/>
            <person name="Baker D."/>
            <person name="Gharbi K."/>
            <person name="Hall N."/>
            <person name="Watson M."/>
            <person name="Adriaenssens E.M."/>
            <person name="Foster-Nyarko E."/>
            <person name="Jarju S."/>
            <person name="Secka A."/>
            <person name="Antonio M."/>
            <person name="Oren A."/>
            <person name="Chaudhuri R.R."/>
            <person name="La Ragione R."/>
            <person name="Hildebrand F."/>
            <person name="Pallen M.J."/>
        </authorList>
    </citation>
    <scope>NUCLEOTIDE SEQUENCE</scope>
    <source>
        <strain evidence="2">1719</strain>
    </source>
</reference>
<dbReference type="InterPro" id="IPR025079">
    <property type="entry name" value="DUF3943"/>
</dbReference>
<proteinExistence type="predicted"/>
<evidence type="ECO:0000313" key="2">
    <source>
        <dbReference type="EMBL" id="HIX55596.1"/>
    </source>
</evidence>
<name>A0A9D1WAG9_9SPHI</name>
<dbReference type="AlphaFoldDB" id="A0A9D1WAG9"/>
<reference evidence="2" key="2">
    <citation type="submission" date="2021-04" db="EMBL/GenBank/DDBJ databases">
        <authorList>
            <person name="Gilroy R."/>
        </authorList>
    </citation>
    <scope>NUCLEOTIDE SEQUENCE</scope>
    <source>
        <strain evidence="2">1719</strain>
    </source>
</reference>
<gene>
    <name evidence="2" type="ORF">H9853_11300</name>
</gene>
<evidence type="ECO:0000313" key="3">
    <source>
        <dbReference type="Proteomes" id="UP000824156"/>
    </source>
</evidence>